<comment type="cofactor">
    <cofactor evidence="2 11">
        <name>[4Fe-4S] cluster</name>
        <dbReference type="ChEBI" id="CHEBI:49883"/>
    </cofactor>
</comment>
<keyword evidence="9 11" id="KW-0411">Iron-sulfur</keyword>
<evidence type="ECO:0000256" key="8">
    <source>
        <dbReference type="ARBA" id="ARBA00023004"/>
    </source>
</evidence>
<evidence type="ECO:0000256" key="6">
    <source>
        <dbReference type="ARBA" id="ARBA00022737"/>
    </source>
</evidence>
<keyword evidence="6 11" id="KW-0677">Repeat</keyword>
<feature type="domain" description="4Fe-4S ferredoxin-type" evidence="12">
    <location>
        <begin position="31"/>
        <end position="60"/>
    </location>
</feature>
<evidence type="ECO:0000313" key="16">
    <source>
        <dbReference type="Proteomes" id="UP000598227"/>
    </source>
</evidence>
<evidence type="ECO:0000256" key="9">
    <source>
        <dbReference type="ARBA" id="ARBA00023014"/>
    </source>
</evidence>
<name>A0A8E1WGN9_9HYPH</name>
<comment type="caution">
    <text evidence="13">The sequence shown here is derived from an EMBL/GenBank/DDBJ whole genome shotgun (WGS) entry which is preliminary data.</text>
</comment>
<dbReference type="Proteomes" id="UP000598227">
    <property type="component" value="Unassembled WGS sequence"/>
</dbReference>
<dbReference type="GO" id="GO:0046872">
    <property type="term" value="F:metal ion binding"/>
    <property type="evidence" value="ECO:0007669"/>
    <property type="project" value="UniProtKB-KW"/>
</dbReference>
<evidence type="ECO:0000313" key="13">
    <source>
        <dbReference type="EMBL" id="MBB6468555.1"/>
    </source>
</evidence>
<dbReference type="AlphaFoldDB" id="A0A8E1WGN9"/>
<dbReference type="InterPro" id="IPR054829">
    <property type="entry name" value="FdxA"/>
</dbReference>
<dbReference type="InterPro" id="IPR000813">
    <property type="entry name" value="7Fe_ferredoxin"/>
</dbReference>
<dbReference type="Proteomes" id="UP000532373">
    <property type="component" value="Unassembled WGS sequence"/>
</dbReference>
<dbReference type="PRINTS" id="PR00354">
    <property type="entry name" value="7FE8SFRDOXIN"/>
</dbReference>
<keyword evidence="3 11" id="KW-0813">Transport</keyword>
<feature type="domain" description="4Fe-4S ferredoxin-type" evidence="12">
    <location>
        <begin position="1"/>
        <end position="30"/>
    </location>
</feature>
<dbReference type="GO" id="GO:0051539">
    <property type="term" value="F:4 iron, 4 sulfur cluster binding"/>
    <property type="evidence" value="ECO:0007669"/>
    <property type="project" value="UniProtKB-KW"/>
</dbReference>
<dbReference type="EMBL" id="JACZEP010000003">
    <property type="protein sequence ID" value="MBE1205046.1"/>
    <property type="molecule type" value="Genomic_DNA"/>
</dbReference>
<reference evidence="13 15" key="1">
    <citation type="submission" date="2020-08" db="EMBL/GenBank/DDBJ databases">
        <title>Genomic Encyclopedia of Type Strains, Phase IV (KMG-IV): sequencing the most valuable type-strain genomes for metagenomic binning, comparative biology and taxonomic classification.</title>
        <authorList>
            <person name="Goeker M."/>
        </authorList>
    </citation>
    <scope>NUCLEOTIDE SEQUENCE [LARGE SCALE GENOMIC DNA]</scope>
    <source>
        <strain evidence="13 15">DSM 17454</strain>
    </source>
</reference>
<protein>
    <recommendedName>
        <fullName evidence="11">Ferredoxin</fullName>
    </recommendedName>
</protein>
<evidence type="ECO:0000313" key="15">
    <source>
        <dbReference type="Proteomes" id="UP000532373"/>
    </source>
</evidence>
<keyword evidence="5 11" id="KW-0479">Metal-binding</keyword>
<dbReference type="Pfam" id="PF00037">
    <property type="entry name" value="Fer4"/>
    <property type="match status" value="1"/>
</dbReference>
<dbReference type="PANTHER" id="PTHR42859">
    <property type="entry name" value="OXIDOREDUCTASE"/>
    <property type="match status" value="1"/>
</dbReference>
<reference evidence="14 16" key="2">
    <citation type="submission" date="2020-09" db="EMBL/GenBank/DDBJ databases">
        <title>Draft Genome Sequence of Aminobacter carboxidus type strain DSM 1086, a soil Gram-negative carboxydobacterium.</title>
        <authorList>
            <person name="Turrini P."/>
            <person name="Tescari M."/>
            <person name="Artuso I."/>
            <person name="Lugli G.A."/>
            <person name="Frangipani E."/>
            <person name="Ventura M."/>
            <person name="Visca P."/>
        </authorList>
    </citation>
    <scope>NUCLEOTIDE SEQUENCE [LARGE SCALE GENOMIC DNA]</scope>
    <source>
        <strain evidence="14 16">DSM 1086</strain>
    </source>
</reference>
<dbReference type="PROSITE" id="PS51379">
    <property type="entry name" value="4FE4S_FER_2"/>
    <property type="match status" value="2"/>
</dbReference>
<evidence type="ECO:0000256" key="1">
    <source>
        <dbReference type="ARBA" id="ARBA00001927"/>
    </source>
</evidence>
<comment type="function">
    <text evidence="11">Ferredoxins are iron-sulfur proteins that transfer electrons in a wide variety of metabolic reactions.</text>
</comment>
<keyword evidence="10 11" id="KW-0003">3Fe-4S</keyword>
<gene>
    <name evidence="13" type="ORF">HNQ96_004439</name>
    <name evidence="14" type="ORF">IHE39_12175</name>
</gene>
<evidence type="ECO:0000259" key="12">
    <source>
        <dbReference type="PROSITE" id="PS51379"/>
    </source>
</evidence>
<dbReference type="GO" id="GO:0009055">
    <property type="term" value="F:electron transfer activity"/>
    <property type="evidence" value="ECO:0007669"/>
    <property type="project" value="InterPro"/>
</dbReference>
<evidence type="ECO:0000313" key="14">
    <source>
        <dbReference type="EMBL" id="MBE1205046.1"/>
    </source>
</evidence>
<dbReference type="PROSITE" id="PS00198">
    <property type="entry name" value="4FE4S_FER_1"/>
    <property type="match status" value="1"/>
</dbReference>
<dbReference type="SUPFAM" id="SSF54862">
    <property type="entry name" value="4Fe-4S ferredoxins"/>
    <property type="match status" value="1"/>
</dbReference>
<dbReference type="Gene3D" id="3.30.70.20">
    <property type="match status" value="1"/>
</dbReference>
<evidence type="ECO:0000256" key="11">
    <source>
        <dbReference type="RuleBase" id="RU364098"/>
    </source>
</evidence>
<dbReference type="PANTHER" id="PTHR42859:SF2">
    <property type="entry name" value="FERREDOXIN"/>
    <property type="match status" value="1"/>
</dbReference>
<keyword evidence="8 11" id="KW-0408">Iron</keyword>
<accession>A0A8E1WGN9</accession>
<dbReference type="EMBL" id="JACHGI010000010">
    <property type="protein sequence ID" value="MBB6468555.1"/>
    <property type="molecule type" value="Genomic_DNA"/>
</dbReference>
<evidence type="ECO:0000256" key="10">
    <source>
        <dbReference type="ARBA" id="ARBA00023291"/>
    </source>
</evidence>
<evidence type="ECO:0000256" key="3">
    <source>
        <dbReference type="ARBA" id="ARBA00022448"/>
    </source>
</evidence>
<evidence type="ECO:0000256" key="2">
    <source>
        <dbReference type="ARBA" id="ARBA00001966"/>
    </source>
</evidence>
<dbReference type="InterPro" id="IPR017900">
    <property type="entry name" value="4Fe4S_Fe_S_CS"/>
</dbReference>
<organism evidence="13 15">
    <name type="scientific">Aminobacter carboxidus</name>
    <dbReference type="NCBI Taxonomy" id="376165"/>
    <lineage>
        <taxon>Bacteria</taxon>
        <taxon>Pseudomonadati</taxon>
        <taxon>Pseudomonadota</taxon>
        <taxon>Alphaproteobacteria</taxon>
        <taxon>Hyphomicrobiales</taxon>
        <taxon>Phyllobacteriaceae</taxon>
        <taxon>Aminobacter</taxon>
    </lineage>
</organism>
<dbReference type="RefSeq" id="WP_184771163.1">
    <property type="nucleotide sequence ID" value="NZ_JACHGI010000010.1"/>
</dbReference>
<evidence type="ECO:0000256" key="7">
    <source>
        <dbReference type="ARBA" id="ARBA00022982"/>
    </source>
</evidence>
<dbReference type="InterPro" id="IPR050294">
    <property type="entry name" value="RnfB_subfamily"/>
</dbReference>
<keyword evidence="16" id="KW-1185">Reference proteome</keyword>
<keyword evidence="7 11" id="KW-0249">Electron transport</keyword>
<dbReference type="Pfam" id="PF11953">
    <property type="entry name" value="DUF3470"/>
    <property type="match status" value="1"/>
</dbReference>
<dbReference type="InterPro" id="IPR022569">
    <property type="entry name" value="Fd_C"/>
</dbReference>
<proteinExistence type="predicted"/>
<evidence type="ECO:0000256" key="5">
    <source>
        <dbReference type="ARBA" id="ARBA00022723"/>
    </source>
</evidence>
<dbReference type="InterPro" id="IPR017896">
    <property type="entry name" value="4Fe4S_Fe-S-bd"/>
</dbReference>
<keyword evidence="4 11" id="KW-0004">4Fe-4S</keyword>
<sequence>MAYVVTDACVRCKFTDCVAVCPVDCFHEGENMLVIDAEVCIDCGVCEPECPADAILADTDQRADKWLKMNKEYAAKWPVISTRLPPPEDAETFKSLEGKFETHFSPAAAIR</sequence>
<evidence type="ECO:0000256" key="4">
    <source>
        <dbReference type="ARBA" id="ARBA00022485"/>
    </source>
</evidence>
<dbReference type="GO" id="GO:0051538">
    <property type="term" value="F:3 iron, 4 sulfur cluster binding"/>
    <property type="evidence" value="ECO:0007669"/>
    <property type="project" value="UniProtKB-KW"/>
</dbReference>
<comment type="cofactor">
    <cofactor evidence="1 11">
        <name>[3Fe-4S] cluster</name>
        <dbReference type="ChEBI" id="CHEBI:21137"/>
    </cofactor>
</comment>
<dbReference type="NCBIfam" id="NF045490">
    <property type="entry name" value="FdxA_Protbact"/>
    <property type="match status" value="1"/>
</dbReference>